<dbReference type="PANTHER" id="PTHR33693:SF1">
    <property type="entry name" value="TYPE-4 URACIL-DNA GLYCOSYLASE"/>
    <property type="match status" value="1"/>
</dbReference>
<dbReference type="KEGG" id="aae:aq_1693"/>
<dbReference type="SMR" id="O67598"/>
<dbReference type="OrthoDB" id="5290748at2"/>
<dbReference type="PIR" id="E70446">
    <property type="entry name" value="E70446"/>
</dbReference>
<dbReference type="GO" id="GO:0046872">
    <property type="term" value="F:metal ion binding"/>
    <property type="evidence" value="ECO:0007669"/>
    <property type="project" value="UniProtKB-KW"/>
</dbReference>
<comment type="catalytic activity">
    <reaction evidence="1">
        <text>Hydrolyzes single-stranded DNA or mismatched double-stranded DNA and polynucleotides, releasing free uracil.</text>
        <dbReference type="EC" id="3.2.2.27"/>
    </reaction>
</comment>
<reference evidence="13 14" key="1">
    <citation type="journal article" date="1998" name="Nature">
        <title>The complete genome of the hyperthermophilic bacterium Aquifex aeolicus.</title>
        <authorList>
            <person name="Deckert G."/>
            <person name="Warren P.V."/>
            <person name="Gaasterland T."/>
            <person name="Young W.G."/>
            <person name="Lenox A.L."/>
            <person name="Graham D.E."/>
            <person name="Overbeek R."/>
            <person name="Snead M.A."/>
            <person name="Keller M."/>
            <person name="Aujay M."/>
            <person name="Huber R."/>
            <person name="Feldman R.A."/>
            <person name="Short J.M."/>
            <person name="Olson G.J."/>
            <person name="Swanson R.V."/>
        </authorList>
    </citation>
    <scope>NUCLEOTIDE SEQUENCE [LARGE SCALE GENOMIC DNA]</scope>
    <source>
        <strain evidence="13 14">VF5</strain>
    </source>
</reference>
<dbReference type="EnsemblBacteria" id="AAC07559">
    <property type="protein sequence ID" value="AAC07559"/>
    <property type="gene ID" value="aq_1693"/>
</dbReference>
<keyword evidence="10" id="KW-0411">Iron-sulfur</keyword>
<dbReference type="PANTHER" id="PTHR33693">
    <property type="entry name" value="TYPE-5 URACIL-DNA GLYCOSYLASE"/>
    <property type="match status" value="1"/>
</dbReference>
<dbReference type="CDD" id="cd10030">
    <property type="entry name" value="UDG-F4_TTUDGA_SPO1dp_like"/>
    <property type="match status" value="1"/>
</dbReference>
<sequence>MEEKKEDKFILLKNLYEEWKDCTRCDLHKSRTRVVPGDGNPYSLLVFVGEAPGEEEDRQGKPFVGRAGQLLNRLIEEVLGMKREDVYITNVCKCRPPQNRKPTPIEMRACFPYLKKEIEIIQPKVICCLGATAGEGILGKSLRITKVRGQVFPYPYNPRIKVFLTYHPAYVLRNPKEETTIIKDFEKLKELLTQE</sequence>
<keyword evidence="6" id="KW-0479">Metal-binding</keyword>
<organism evidence="13 14">
    <name type="scientific">Aquifex aeolicus (strain VF5)</name>
    <dbReference type="NCBI Taxonomy" id="224324"/>
    <lineage>
        <taxon>Bacteria</taxon>
        <taxon>Pseudomonadati</taxon>
        <taxon>Aquificota</taxon>
        <taxon>Aquificia</taxon>
        <taxon>Aquificales</taxon>
        <taxon>Aquificaceae</taxon>
        <taxon>Aquifex</taxon>
    </lineage>
</organism>
<keyword evidence="11" id="KW-0234">DNA repair</keyword>
<dbReference type="Proteomes" id="UP000000798">
    <property type="component" value="Chromosome"/>
</dbReference>
<name>O67598_AQUAE</name>
<evidence type="ECO:0000256" key="11">
    <source>
        <dbReference type="ARBA" id="ARBA00023204"/>
    </source>
</evidence>
<evidence type="ECO:0000313" key="14">
    <source>
        <dbReference type="Proteomes" id="UP000000798"/>
    </source>
</evidence>
<evidence type="ECO:0000256" key="2">
    <source>
        <dbReference type="ARBA" id="ARBA00006521"/>
    </source>
</evidence>
<dbReference type="InterPro" id="IPR005273">
    <property type="entry name" value="Ura-DNA_glyco_family4"/>
</dbReference>
<dbReference type="InterPro" id="IPR051536">
    <property type="entry name" value="UDG_Type-4/5"/>
</dbReference>
<evidence type="ECO:0000259" key="12">
    <source>
        <dbReference type="SMART" id="SM00986"/>
    </source>
</evidence>
<dbReference type="GO" id="GO:0006281">
    <property type="term" value="P:DNA repair"/>
    <property type="evidence" value="ECO:0000318"/>
    <property type="project" value="GO_Central"/>
</dbReference>
<dbReference type="AlphaFoldDB" id="O67598"/>
<dbReference type="STRING" id="224324.aq_1693"/>
<evidence type="ECO:0000256" key="9">
    <source>
        <dbReference type="ARBA" id="ARBA00023004"/>
    </source>
</evidence>
<evidence type="ECO:0000256" key="10">
    <source>
        <dbReference type="ARBA" id="ARBA00023014"/>
    </source>
</evidence>
<keyword evidence="8" id="KW-0378">Hydrolase</keyword>
<feature type="domain" description="Uracil-DNA glycosylase-like" evidence="12">
    <location>
        <begin position="36"/>
        <end position="186"/>
    </location>
</feature>
<dbReference type="SUPFAM" id="SSF52141">
    <property type="entry name" value="Uracil-DNA glycosylase-like"/>
    <property type="match status" value="1"/>
</dbReference>
<dbReference type="SMART" id="SM00986">
    <property type="entry name" value="UDG"/>
    <property type="match status" value="1"/>
</dbReference>
<dbReference type="Gene3D" id="3.40.470.10">
    <property type="entry name" value="Uracil-DNA glycosylase-like domain"/>
    <property type="match status" value="1"/>
</dbReference>
<proteinExistence type="inferred from homology"/>
<evidence type="ECO:0000256" key="5">
    <source>
        <dbReference type="ARBA" id="ARBA00022485"/>
    </source>
</evidence>
<dbReference type="GO" id="GO:0051539">
    <property type="term" value="F:4 iron, 4 sulfur cluster binding"/>
    <property type="evidence" value="ECO:0007669"/>
    <property type="project" value="UniProtKB-KW"/>
</dbReference>
<evidence type="ECO:0000256" key="4">
    <source>
        <dbReference type="ARBA" id="ARBA00019403"/>
    </source>
</evidence>
<evidence type="ECO:0000256" key="1">
    <source>
        <dbReference type="ARBA" id="ARBA00001400"/>
    </source>
</evidence>
<keyword evidence="14" id="KW-1185">Reference proteome</keyword>
<dbReference type="InterPro" id="IPR005122">
    <property type="entry name" value="Uracil-DNA_glycosylase-like"/>
</dbReference>
<evidence type="ECO:0000256" key="6">
    <source>
        <dbReference type="ARBA" id="ARBA00022723"/>
    </source>
</evidence>
<dbReference type="NCBIfam" id="TIGR00758">
    <property type="entry name" value="UDG_fam4"/>
    <property type="match status" value="1"/>
</dbReference>
<dbReference type="SMART" id="SM00987">
    <property type="entry name" value="UreE_C"/>
    <property type="match status" value="1"/>
</dbReference>
<dbReference type="InterPro" id="IPR036895">
    <property type="entry name" value="Uracil-DNA_glycosylase-like_sf"/>
</dbReference>
<dbReference type="PATRIC" id="fig|224324.8.peg.1305"/>
<evidence type="ECO:0000256" key="3">
    <source>
        <dbReference type="ARBA" id="ARBA00012030"/>
    </source>
</evidence>
<keyword evidence="9" id="KW-0408">Iron</keyword>
<protein>
    <recommendedName>
        <fullName evidence="4">Type-4 uracil-DNA glycosylase</fullName>
        <ecNumber evidence="3">3.2.2.27</ecNumber>
    </recommendedName>
</protein>
<comment type="similarity">
    <text evidence="2">Belongs to the uracil-DNA glycosylase (UDG) superfamily. Type 4 (UDGa) family.</text>
</comment>
<evidence type="ECO:0000256" key="7">
    <source>
        <dbReference type="ARBA" id="ARBA00022763"/>
    </source>
</evidence>
<dbReference type="HOGENOM" id="CLU_044815_1_3_0"/>
<dbReference type="EMBL" id="AE000657">
    <property type="protein sequence ID" value="AAC07559.1"/>
    <property type="molecule type" value="Genomic_DNA"/>
</dbReference>
<evidence type="ECO:0000256" key="8">
    <source>
        <dbReference type="ARBA" id="ARBA00022801"/>
    </source>
</evidence>
<accession>O67598</accession>
<keyword evidence="7" id="KW-0227">DNA damage</keyword>
<dbReference type="InParanoid" id="O67598"/>
<dbReference type="GO" id="GO:0004844">
    <property type="term" value="F:uracil DNA N-glycosylase activity"/>
    <property type="evidence" value="ECO:0000318"/>
    <property type="project" value="GO_Central"/>
</dbReference>
<gene>
    <name evidence="13" type="primary">dplF</name>
    <name evidence="13" type="ordered locus">aq_1693</name>
</gene>
<dbReference type="EC" id="3.2.2.27" evidence="3"/>
<dbReference type="Pfam" id="PF03167">
    <property type="entry name" value="UDG"/>
    <property type="match status" value="1"/>
</dbReference>
<keyword evidence="5" id="KW-0004">4Fe-4S</keyword>
<dbReference type="eggNOG" id="COG1573">
    <property type="taxonomic scope" value="Bacteria"/>
</dbReference>
<evidence type="ECO:0000313" key="13">
    <source>
        <dbReference type="EMBL" id="AAC07559.1"/>
    </source>
</evidence>